<gene>
    <name evidence="6" type="ORF">J4H85_03140</name>
</gene>
<dbReference type="PANTHER" id="PTHR10720:SF0">
    <property type="entry name" value="HEME OXYGENASE"/>
    <property type="match status" value="1"/>
</dbReference>
<dbReference type="Proteomes" id="UP000668403">
    <property type="component" value="Unassembled WGS sequence"/>
</dbReference>
<dbReference type="Gene3D" id="3.20.180.10">
    <property type="entry name" value="PNP-oxidase-like"/>
    <property type="match status" value="1"/>
</dbReference>
<dbReference type="GO" id="GO:0020037">
    <property type="term" value="F:heme binding"/>
    <property type="evidence" value="ECO:0007669"/>
    <property type="project" value="TreeGrafter"/>
</dbReference>
<dbReference type="InterPro" id="IPR002051">
    <property type="entry name" value="Haem_Oase"/>
</dbReference>
<feature type="compositionally biased region" description="Low complexity" evidence="4">
    <location>
        <begin position="107"/>
        <end position="126"/>
    </location>
</feature>
<dbReference type="GO" id="GO:0042167">
    <property type="term" value="P:heme catabolic process"/>
    <property type="evidence" value="ECO:0007669"/>
    <property type="project" value="TreeGrafter"/>
</dbReference>
<dbReference type="InterPro" id="IPR016084">
    <property type="entry name" value="Haem_Oase-like_multi-hlx"/>
</dbReference>
<protein>
    <submittedName>
        <fullName evidence="6">Biliverdin-producing heme oxygenase</fullName>
    </submittedName>
</protein>
<dbReference type="CDD" id="cd19165">
    <property type="entry name" value="HemeO"/>
    <property type="match status" value="1"/>
</dbReference>
<proteinExistence type="predicted"/>
<dbReference type="Pfam" id="PF01126">
    <property type="entry name" value="Heme_oxygenase"/>
    <property type="match status" value="1"/>
</dbReference>
<keyword evidence="3" id="KW-0408">Iron</keyword>
<dbReference type="GO" id="GO:0046872">
    <property type="term" value="F:metal ion binding"/>
    <property type="evidence" value="ECO:0007669"/>
    <property type="project" value="UniProtKB-KW"/>
</dbReference>
<evidence type="ECO:0000256" key="4">
    <source>
        <dbReference type="SAM" id="MobiDB-lite"/>
    </source>
</evidence>
<organism evidence="6 7">
    <name type="scientific">Leucobacter tardus</name>
    <dbReference type="NCBI Taxonomy" id="501483"/>
    <lineage>
        <taxon>Bacteria</taxon>
        <taxon>Bacillati</taxon>
        <taxon>Actinomycetota</taxon>
        <taxon>Actinomycetes</taxon>
        <taxon>Micrococcales</taxon>
        <taxon>Microbacteriaceae</taxon>
        <taxon>Leucobacter</taxon>
    </lineage>
</organism>
<dbReference type="PANTHER" id="PTHR10720">
    <property type="entry name" value="HEME OXYGENASE"/>
    <property type="match status" value="1"/>
</dbReference>
<keyword evidence="7" id="KW-1185">Reference proteome</keyword>
<evidence type="ECO:0000256" key="2">
    <source>
        <dbReference type="ARBA" id="ARBA00022723"/>
    </source>
</evidence>
<evidence type="ECO:0000256" key="1">
    <source>
        <dbReference type="ARBA" id="ARBA00022617"/>
    </source>
</evidence>
<evidence type="ECO:0000313" key="6">
    <source>
        <dbReference type="EMBL" id="MBO2988997.1"/>
    </source>
</evidence>
<dbReference type="GO" id="GO:0004392">
    <property type="term" value="F:heme oxygenase (decyclizing) activity"/>
    <property type="evidence" value="ECO:0007669"/>
    <property type="project" value="InterPro"/>
</dbReference>
<dbReference type="InterPro" id="IPR016053">
    <property type="entry name" value="Haem_Oase-like"/>
</dbReference>
<dbReference type="SUPFAM" id="SSF48613">
    <property type="entry name" value="Heme oxygenase-like"/>
    <property type="match status" value="1"/>
</dbReference>
<sequence length="342" mass="37268">MNGDHPEDNLLIARAFGAPEAVGSEMIGVEESAGVWRISDETGARELRVAWPSGRITQRPQIRTEVVRLYQDACAKLGVEPRDEHGATPASAAVPAAAMSTASGAAAAGSADATGPDATAASGAPDEIPPFSRLLRESTWADHSDSEGAGFMERIMRGEGSLDDYVALVAQHYFMYEAIESAAGNFADEPALAVIHPVGLARMEAVEADLRHLIGEDWRDRIFALPAVARYADRIREVADAGWFPGYVAHHYTRYLGDLSGGQYIARRVAKQHGFAGPGVEFYAFPLLGELTEFKERYRRALDQLGDRLTAEERDRMIAEVRDAYRFNTEAFVDLARAAERA</sequence>
<comment type="caution">
    <text evidence="6">The sequence shown here is derived from an EMBL/GenBank/DDBJ whole genome shotgun (WGS) entry which is preliminary data.</text>
</comment>
<keyword evidence="2" id="KW-0479">Metal-binding</keyword>
<dbReference type="GO" id="GO:0006979">
    <property type="term" value="P:response to oxidative stress"/>
    <property type="evidence" value="ECO:0007669"/>
    <property type="project" value="TreeGrafter"/>
</dbReference>
<dbReference type="GO" id="GO:0006788">
    <property type="term" value="P:heme oxidation"/>
    <property type="evidence" value="ECO:0007669"/>
    <property type="project" value="InterPro"/>
</dbReference>
<dbReference type="EMBL" id="JAGFBF010000001">
    <property type="protein sequence ID" value="MBO2988997.1"/>
    <property type="molecule type" value="Genomic_DNA"/>
</dbReference>
<evidence type="ECO:0000259" key="5">
    <source>
        <dbReference type="Pfam" id="PF10615"/>
    </source>
</evidence>
<dbReference type="Gene3D" id="1.20.910.10">
    <property type="entry name" value="Heme oxygenase-like"/>
    <property type="match status" value="1"/>
</dbReference>
<dbReference type="InterPro" id="IPR037119">
    <property type="entry name" value="Haem_oxidase_HugZ-like_sf"/>
</dbReference>
<name>A0A939QB61_9MICO</name>
<dbReference type="AlphaFoldDB" id="A0A939QB61"/>
<dbReference type="PRINTS" id="PR00088">
    <property type="entry name" value="HAEMOXYGNASE"/>
</dbReference>
<accession>A0A939QB61</accession>
<evidence type="ECO:0000313" key="7">
    <source>
        <dbReference type="Proteomes" id="UP000668403"/>
    </source>
</evidence>
<reference evidence="6" key="1">
    <citation type="submission" date="2021-03" db="EMBL/GenBank/DDBJ databases">
        <title>Leucobacter chromiisoli sp. nov., isolated from chromium-containing soil of chemical plant.</title>
        <authorList>
            <person name="Xu Z."/>
        </authorList>
    </citation>
    <scope>NUCLEOTIDE SEQUENCE</scope>
    <source>
        <strain evidence="6">K 70/01</strain>
    </source>
</reference>
<feature type="region of interest" description="Disordered" evidence="4">
    <location>
        <begin position="107"/>
        <end position="130"/>
    </location>
</feature>
<dbReference type="Pfam" id="PF10615">
    <property type="entry name" value="DUF2470"/>
    <property type="match status" value="1"/>
</dbReference>
<evidence type="ECO:0000256" key="3">
    <source>
        <dbReference type="ARBA" id="ARBA00023004"/>
    </source>
</evidence>
<feature type="domain" description="DUF2470" evidence="5">
    <location>
        <begin position="1"/>
        <end position="69"/>
    </location>
</feature>
<dbReference type="InterPro" id="IPR019595">
    <property type="entry name" value="DUF2470"/>
</dbReference>
<keyword evidence="1" id="KW-0349">Heme</keyword>